<protein>
    <recommendedName>
        <fullName evidence="3">DUF995 domain-containing protein</fullName>
    </recommendedName>
</protein>
<dbReference type="EMBL" id="QMBP01000022">
    <property type="protein sequence ID" value="RAZ84709.1"/>
    <property type="molecule type" value="Genomic_DNA"/>
</dbReference>
<evidence type="ECO:0000313" key="2">
    <source>
        <dbReference type="Proteomes" id="UP000251558"/>
    </source>
</evidence>
<dbReference type="Pfam" id="PF06191">
    <property type="entry name" value="DUF995"/>
    <property type="match status" value="1"/>
</dbReference>
<reference evidence="1 2" key="2">
    <citation type="submission" date="2018-07" db="EMBL/GenBank/DDBJ databases">
        <title>Diversity of Mesorhizobium strains in Brazil.</title>
        <authorList>
            <person name="Helene L.C.F."/>
            <person name="Dall'Agnol R."/>
            <person name="Delamuta J.R.M."/>
            <person name="Hungria M."/>
        </authorList>
    </citation>
    <scope>NUCLEOTIDE SEQUENCE [LARGE SCALE GENOMIC DNA]</scope>
    <source>
        <strain evidence="1 2">AC99b</strain>
    </source>
</reference>
<dbReference type="InterPro" id="IPR009337">
    <property type="entry name" value="DUF995"/>
</dbReference>
<proteinExistence type="predicted"/>
<accession>A0A330HDS7</accession>
<dbReference type="OrthoDB" id="8071960at2"/>
<evidence type="ECO:0008006" key="3">
    <source>
        <dbReference type="Google" id="ProtNLM"/>
    </source>
</evidence>
<sequence length="204" mass="22328">MLVPVGPGRAPAKGIKVWLPPSWLGGGRIVCVVGRRSKIVKSAVRKFVGAALACCVFVVGLQGGAMAKAANSISEAAKATAVSDESLYQLYKNRSWRWGNHGAAYFAVQKRQFTAWSTEGGKSYGEGVWFMPGSGKLCFRATWHGSWGAKTSLSCFEHRQAGKVIYQRKSPSGDWYEFKDRHGKSSLRNGDHASKKVKRFKAKL</sequence>
<dbReference type="AlphaFoldDB" id="A0A330HDS7"/>
<gene>
    <name evidence="1" type="ORF">DPM33_30910</name>
</gene>
<evidence type="ECO:0000313" key="1">
    <source>
        <dbReference type="EMBL" id="RAZ84709.1"/>
    </source>
</evidence>
<name>A0A330HDS7_9HYPH</name>
<dbReference type="Proteomes" id="UP000251558">
    <property type="component" value="Unassembled WGS sequence"/>
</dbReference>
<organism evidence="1 2">
    <name type="scientific">Mesorhizobium hawassense</name>
    <dbReference type="NCBI Taxonomy" id="1209954"/>
    <lineage>
        <taxon>Bacteria</taxon>
        <taxon>Pseudomonadati</taxon>
        <taxon>Pseudomonadota</taxon>
        <taxon>Alphaproteobacteria</taxon>
        <taxon>Hyphomicrobiales</taxon>
        <taxon>Phyllobacteriaceae</taxon>
        <taxon>Mesorhizobium</taxon>
    </lineage>
</organism>
<keyword evidence="2" id="KW-1185">Reference proteome</keyword>
<comment type="caution">
    <text evidence="1">The sequence shown here is derived from an EMBL/GenBank/DDBJ whole genome shotgun (WGS) entry which is preliminary data.</text>
</comment>
<reference evidence="2" key="1">
    <citation type="submission" date="2018-06" db="EMBL/GenBank/DDBJ databases">
        <authorList>
            <person name="Helene L.C."/>
            <person name="Dall'Agnol R."/>
            <person name="Delamuta J.R."/>
            <person name="Hungria M."/>
        </authorList>
    </citation>
    <scope>NUCLEOTIDE SEQUENCE [LARGE SCALE GENOMIC DNA]</scope>
    <source>
        <strain evidence="2">AC99b</strain>
    </source>
</reference>